<keyword evidence="6" id="KW-0325">Glycoprotein</keyword>
<dbReference type="PANTHER" id="PTHR11802">
    <property type="entry name" value="SERINE PROTEASE FAMILY S10 SERINE CARBOXYPEPTIDASE"/>
    <property type="match status" value="1"/>
</dbReference>
<dbReference type="Gene3D" id="1.10.287.410">
    <property type="match status" value="1"/>
</dbReference>
<reference evidence="7" key="1">
    <citation type="submission" date="2023-03" db="EMBL/GenBank/DDBJ databases">
        <title>Massive genome expansion in bonnet fungi (Mycena s.s.) driven by repeated elements and novel gene families across ecological guilds.</title>
        <authorList>
            <consortium name="Lawrence Berkeley National Laboratory"/>
            <person name="Harder C.B."/>
            <person name="Miyauchi S."/>
            <person name="Viragh M."/>
            <person name="Kuo A."/>
            <person name="Thoen E."/>
            <person name="Andreopoulos B."/>
            <person name="Lu D."/>
            <person name="Skrede I."/>
            <person name="Drula E."/>
            <person name="Henrissat B."/>
            <person name="Morin E."/>
            <person name="Kohler A."/>
            <person name="Barry K."/>
            <person name="LaButti K."/>
            <person name="Morin E."/>
            <person name="Salamov A."/>
            <person name="Lipzen A."/>
            <person name="Mereny Z."/>
            <person name="Hegedus B."/>
            <person name="Baldrian P."/>
            <person name="Stursova M."/>
            <person name="Weitz H."/>
            <person name="Taylor A."/>
            <person name="Grigoriev I.V."/>
            <person name="Nagy L.G."/>
            <person name="Martin F."/>
            <person name="Kauserud H."/>
        </authorList>
    </citation>
    <scope>NUCLEOTIDE SEQUENCE</scope>
    <source>
        <strain evidence="7">CBHHK002</strain>
    </source>
</reference>
<evidence type="ECO:0000313" key="8">
    <source>
        <dbReference type="Proteomes" id="UP001218218"/>
    </source>
</evidence>
<dbReference type="InterPro" id="IPR001563">
    <property type="entry name" value="Peptidase_S10"/>
</dbReference>
<name>A0AAD6ZSE1_9AGAR</name>
<evidence type="ECO:0000256" key="2">
    <source>
        <dbReference type="ARBA" id="ARBA00012446"/>
    </source>
</evidence>
<evidence type="ECO:0000256" key="4">
    <source>
        <dbReference type="ARBA" id="ARBA00022670"/>
    </source>
</evidence>
<dbReference type="EMBL" id="JARIHO010000030">
    <property type="protein sequence ID" value="KAJ7336949.1"/>
    <property type="molecule type" value="Genomic_DNA"/>
</dbReference>
<keyword evidence="3" id="KW-0121">Carboxypeptidase</keyword>
<gene>
    <name evidence="7" type="ORF">DFH08DRAFT_705983</name>
</gene>
<evidence type="ECO:0000256" key="5">
    <source>
        <dbReference type="ARBA" id="ARBA00022801"/>
    </source>
</evidence>
<evidence type="ECO:0000256" key="3">
    <source>
        <dbReference type="ARBA" id="ARBA00022645"/>
    </source>
</evidence>
<dbReference type="AlphaFoldDB" id="A0AAD6ZSE1"/>
<keyword evidence="8" id="KW-1185">Reference proteome</keyword>
<comment type="caution">
    <text evidence="7">The sequence shown here is derived from an EMBL/GenBank/DDBJ whole genome shotgun (WGS) entry which is preliminary data.</text>
</comment>
<evidence type="ECO:0000256" key="1">
    <source>
        <dbReference type="ARBA" id="ARBA00009431"/>
    </source>
</evidence>
<dbReference type="GO" id="GO:0000324">
    <property type="term" value="C:fungal-type vacuole"/>
    <property type="evidence" value="ECO:0007669"/>
    <property type="project" value="TreeGrafter"/>
</dbReference>
<protein>
    <recommendedName>
        <fullName evidence="2">carboxypeptidase C</fullName>
        <ecNumber evidence="2">3.4.16.5</ecNumber>
    </recommendedName>
</protein>
<evidence type="ECO:0000313" key="7">
    <source>
        <dbReference type="EMBL" id="KAJ7336949.1"/>
    </source>
</evidence>
<dbReference type="Pfam" id="PF00450">
    <property type="entry name" value="Peptidase_S10"/>
    <property type="match status" value="1"/>
</dbReference>
<dbReference type="Gene3D" id="3.40.50.1820">
    <property type="entry name" value="alpha/beta hydrolase"/>
    <property type="match status" value="1"/>
</dbReference>
<sequence length="455" mass="50629">MVLSDHLSGHQHRERSFYHNITEVQGLCIDNNAGTDLATSYAGHIGLKSDNDKSPKRSFFWYFEAENDAATAPIILTIGGGPGTSAMMNTLWGQSPCLATENGLAFNPHRWTEHHNLIALDHPIGAGFSYGSTVNNSRSAAYDVYDFLQKFFVLFPHLAGNQFIVSGGSYGGVYVPNIATVIYEQNLLLENGAGYAGAVHINLEALVLSNPLSNPMSHWTWLLQYRCIEHNLYNSTECETFYSKLPTCLESIEMAFTVPTRENRLASLDLCWYLNSGDMHGRSTEDIRLTCIQDPENPAGCHPEFSWVQGIFANKTVRNILGLAHDLNFTSLNLDVNRVFSEEGDLLRPHHLLYPPLLAAGIRLLHYVGAQDANCAWPGVFSFLKLLQTPFQKEFLTTPDVPWPSEDVATIRAVGHGAGNFTYILVKEAGHFTVKDQPALAKKIVEHWIANEPFF</sequence>
<evidence type="ECO:0000256" key="6">
    <source>
        <dbReference type="ARBA" id="ARBA00023180"/>
    </source>
</evidence>
<keyword evidence="5" id="KW-0378">Hydrolase</keyword>
<dbReference type="InterPro" id="IPR029058">
    <property type="entry name" value="AB_hydrolase_fold"/>
</dbReference>
<dbReference type="GO" id="GO:0006508">
    <property type="term" value="P:proteolysis"/>
    <property type="evidence" value="ECO:0007669"/>
    <property type="project" value="UniProtKB-KW"/>
</dbReference>
<dbReference type="SUPFAM" id="SSF53474">
    <property type="entry name" value="alpha/beta-Hydrolases"/>
    <property type="match status" value="1"/>
</dbReference>
<comment type="similarity">
    <text evidence="1">Belongs to the peptidase S10 family.</text>
</comment>
<dbReference type="EC" id="3.4.16.5" evidence="2"/>
<dbReference type="Proteomes" id="UP001218218">
    <property type="component" value="Unassembled WGS sequence"/>
</dbReference>
<keyword evidence="4" id="KW-0645">Protease</keyword>
<dbReference type="PANTHER" id="PTHR11802:SF113">
    <property type="entry name" value="SERINE CARBOXYPEPTIDASE CTSA-4.1"/>
    <property type="match status" value="1"/>
</dbReference>
<dbReference type="PRINTS" id="PR00724">
    <property type="entry name" value="CRBOXYPTASEC"/>
</dbReference>
<accession>A0AAD6ZSE1</accession>
<proteinExistence type="inferred from homology"/>
<organism evidence="7 8">
    <name type="scientific">Mycena albidolilacea</name>
    <dbReference type="NCBI Taxonomy" id="1033008"/>
    <lineage>
        <taxon>Eukaryota</taxon>
        <taxon>Fungi</taxon>
        <taxon>Dikarya</taxon>
        <taxon>Basidiomycota</taxon>
        <taxon>Agaricomycotina</taxon>
        <taxon>Agaricomycetes</taxon>
        <taxon>Agaricomycetidae</taxon>
        <taxon>Agaricales</taxon>
        <taxon>Marasmiineae</taxon>
        <taxon>Mycenaceae</taxon>
        <taxon>Mycena</taxon>
    </lineage>
</organism>
<dbReference type="GO" id="GO:0004185">
    <property type="term" value="F:serine-type carboxypeptidase activity"/>
    <property type="evidence" value="ECO:0007669"/>
    <property type="project" value="UniProtKB-EC"/>
</dbReference>